<evidence type="ECO:0000313" key="2">
    <source>
        <dbReference type="EMBL" id="KAJ0969640.1"/>
    </source>
</evidence>
<dbReference type="InterPro" id="IPR055562">
    <property type="entry name" value="DUF7138"/>
</dbReference>
<evidence type="ECO:0000313" key="3">
    <source>
        <dbReference type="Proteomes" id="UP001085076"/>
    </source>
</evidence>
<name>A0A9D5CC36_9LILI</name>
<evidence type="ECO:0000259" key="1">
    <source>
        <dbReference type="Pfam" id="PF23596"/>
    </source>
</evidence>
<dbReference type="PANTHER" id="PTHR36351:SF1">
    <property type="entry name" value="EMBRYO SAC DEVELOPMENT ARREST 12"/>
    <property type="match status" value="1"/>
</dbReference>
<sequence>MAIAGAMEDASGVFPVVFFDGELEVDVGTIYITPSMSFKKLQAAICKRIGVSTHQISTSLVRRRKARASPDIRRKVPIDDSSDFADIARERDCFILAILRRSRRERRGRARRACIQEMMISSPERTILKRNPDLPIRLSDAEGLGFSLGLCGYANQMVNLQEQRAYHHRYAIAKKPRSVAIACEQCDAAAAAVAEEKGLAPPAFHLCARDAVTVGFRTRAGPIQRPKKSSA</sequence>
<dbReference type="OrthoDB" id="778072at2759"/>
<reference evidence="2" key="1">
    <citation type="submission" date="2021-03" db="EMBL/GenBank/DDBJ databases">
        <authorList>
            <person name="Li Z."/>
            <person name="Yang C."/>
        </authorList>
    </citation>
    <scope>NUCLEOTIDE SEQUENCE</scope>
    <source>
        <strain evidence="2">Dzin_1.0</strain>
        <tissue evidence="2">Leaf</tissue>
    </source>
</reference>
<reference evidence="2" key="2">
    <citation type="journal article" date="2022" name="Hortic Res">
        <title>The genome of Dioscorea zingiberensis sheds light on the biosynthesis, origin and evolution of the medicinally important diosgenin saponins.</title>
        <authorList>
            <person name="Li Y."/>
            <person name="Tan C."/>
            <person name="Li Z."/>
            <person name="Guo J."/>
            <person name="Li S."/>
            <person name="Chen X."/>
            <person name="Wang C."/>
            <person name="Dai X."/>
            <person name="Yang H."/>
            <person name="Song W."/>
            <person name="Hou L."/>
            <person name="Xu J."/>
            <person name="Tong Z."/>
            <person name="Xu A."/>
            <person name="Yuan X."/>
            <person name="Wang W."/>
            <person name="Yang Q."/>
            <person name="Chen L."/>
            <person name="Sun Z."/>
            <person name="Wang K."/>
            <person name="Pan B."/>
            <person name="Chen J."/>
            <person name="Bao Y."/>
            <person name="Liu F."/>
            <person name="Qi X."/>
            <person name="Gang D.R."/>
            <person name="Wen J."/>
            <person name="Li J."/>
        </authorList>
    </citation>
    <scope>NUCLEOTIDE SEQUENCE</scope>
    <source>
        <strain evidence="2">Dzin_1.0</strain>
    </source>
</reference>
<comment type="caution">
    <text evidence="2">The sequence shown here is derived from an EMBL/GenBank/DDBJ whole genome shotgun (WGS) entry which is preliminary data.</text>
</comment>
<dbReference type="Proteomes" id="UP001085076">
    <property type="component" value="Miscellaneous, Linkage group lg06"/>
</dbReference>
<proteinExistence type="predicted"/>
<accession>A0A9D5CC36</accession>
<dbReference type="AlphaFoldDB" id="A0A9D5CC36"/>
<keyword evidence="3" id="KW-1185">Reference proteome</keyword>
<feature type="domain" description="DUF7138" evidence="1">
    <location>
        <begin position="13"/>
        <end position="96"/>
    </location>
</feature>
<gene>
    <name evidence="2" type="ORF">J5N97_022517</name>
</gene>
<dbReference type="PANTHER" id="PTHR36351">
    <property type="entry name" value="EMBRYO SAC DEVELOPMENT ARREST 12"/>
    <property type="match status" value="1"/>
</dbReference>
<protein>
    <recommendedName>
        <fullName evidence="1">DUF7138 domain-containing protein</fullName>
    </recommendedName>
</protein>
<dbReference type="EMBL" id="JAGGNH010000006">
    <property type="protein sequence ID" value="KAJ0969640.1"/>
    <property type="molecule type" value="Genomic_DNA"/>
</dbReference>
<organism evidence="2 3">
    <name type="scientific">Dioscorea zingiberensis</name>
    <dbReference type="NCBI Taxonomy" id="325984"/>
    <lineage>
        <taxon>Eukaryota</taxon>
        <taxon>Viridiplantae</taxon>
        <taxon>Streptophyta</taxon>
        <taxon>Embryophyta</taxon>
        <taxon>Tracheophyta</taxon>
        <taxon>Spermatophyta</taxon>
        <taxon>Magnoliopsida</taxon>
        <taxon>Liliopsida</taxon>
        <taxon>Dioscoreales</taxon>
        <taxon>Dioscoreaceae</taxon>
        <taxon>Dioscorea</taxon>
    </lineage>
</organism>
<dbReference type="Pfam" id="PF23596">
    <property type="entry name" value="DUF7138"/>
    <property type="match status" value="1"/>
</dbReference>